<dbReference type="Proteomes" id="UP000216361">
    <property type="component" value="Unassembled WGS sequence"/>
</dbReference>
<comment type="similarity">
    <text evidence="1 6">Belongs to the methyltransferase superfamily. PrmA family.</text>
</comment>
<dbReference type="PIRSF" id="PIRSF000401">
    <property type="entry name" value="RPL11_MTase"/>
    <property type="match status" value="1"/>
</dbReference>
<evidence type="ECO:0000256" key="1">
    <source>
        <dbReference type="ARBA" id="ARBA00009741"/>
    </source>
</evidence>
<comment type="subcellular location">
    <subcellularLocation>
        <location evidence="6">Cytoplasm</location>
    </subcellularLocation>
</comment>
<keyword evidence="3 6" id="KW-0489">Methyltransferase</keyword>
<dbReference type="HAMAP" id="MF_00735">
    <property type="entry name" value="Methyltr_PrmA"/>
    <property type="match status" value="1"/>
</dbReference>
<proteinExistence type="inferred from homology"/>
<dbReference type="AlphaFoldDB" id="A0A255XTQ4"/>
<accession>A0A255XTQ4</accession>
<name>A0A255XTQ4_9PROT</name>
<dbReference type="PANTHER" id="PTHR43648">
    <property type="entry name" value="ELECTRON TRANSFER FLAVOPROTEIN BETA SUBUNIT LYSINE METHYLTRANSFERASE"/>
    <property type="match status" value="1"/>
</dbReference>
<feature type="binding site" evidence="6">
    <location>
        <position position="179"/>
    </location>
    <ligand>
        <name>S-adenosyl-L-methionine</name>
        <dbReference type="ChEBI" id="CHEBI:59789"/>
    </ligand>
</feature>
<feature type="binding site" evidence="6">
    <location>
        <position position="226"/>
    </location>
    <ligand>
        <name>S-adenosyl-L-methionine</name>
        <dbReference type="ChEBI" id="CHEBI:59789"/>
    </ligand>
</feature>
<feature type="binding site" evidence="6">
    <location>
        <position position="157"/>
    </location>
    <ligand>
        <name>S-adenosyl-L-methionine</name>
        <dbReference type="ChEBI" id="CHEBI:59789"/>
    </ligand>
</feature>
<comment type="caution">
    <text evidence="7">The sequence shown here is derived from an EMBL/GenBank/DDBJ whole genome shotgun (WGS) entry which is preliminary data.</text>
</comment>
<gene>
    <name evidence="6" type="primary">prmA</name>
    <name evidence="7" type="ORF">CHR90_06375</name>
</gene>
<dbReference type="GO" id="GO:0032259">
    <property type="term" value="P:methylation"/>
    <property type="evidence" value="ECO:0007669"/>
    <property type="project" value="UniProtKB-KW"/>
</dbReference>
<keyword evidence="5 6" id="KW-0949">S-adenosyl-L-methionine</keyword>
<sequence length="292" mass="32169">MAQEYKITLIVKQAAVQPFADALDEMAVAIAAFEIVPGGDWRVEAYAIEEPDAVIVETALKAAGDAHGLTVPKFEIEALPQTDWLAENRRAFPAQTIGRFFIHGSHFEGLAPSGSIPLLLDAATAFGSGEHETTRGCLIAIDRIGKVRRPKKPLDVGCGSGILALAMAKRYRRKVIASDLDRESVRVARENMRLNREAGWVRVEQGAGYRLPIIGRNKPFDLIVANILARPLCQLSKDLKRHLSKDGTVILSGLLENQETMVLAAHRRQGLRLVNRQRRKGWSTLTLAARRA</sequence>
<dbReference type="EMBL" id="NOXS01000030">
    <property type="protein sequence ID" value="OYQ19744.1"/>
    <property type="molecule type" value="Genomic_DNA"/>
</dbReference>
<dbReference type="OrthoDB" id="9785995at2"/>
<protein>
    <recommendedName>
        <fullName evidence="6">Ribosomal protein L11 methyltransferase</fullName>
        <shortName evidence="6">L11 Mtase</shortName>
        <ecNumber evidence="6">2.1.1.-</ecNumber>
    </recommendedName>
</protein>
<comment type="function">
    <text evidence="6">Methylates ribosomal protein L11.</text>
</comment>
<evidence type="ECO:0000313" key="7">
    <source>
        <dbReference type="EMBL" id="OYQ19744.1"/>
    </source>
</evidence>
<evidence type="ECO:0000256" key="3">
    <source>
        <dbReference type="ARBA" id="ARBA00022603"/>
    </source>
</evidence>
<feature type="binding site" evidence="6">
    <location>
        <position position="134"/>
    </location>
    <ligand>
        <name>S-adenosyl-L-methionine</name>
        <dbReference type="ChEBI" id="CHEBI:59789"/>
    </ligand>
</feature>
<evidence type="ECO:0000256" key="4">
    <source>
        <dbReference type="ARBA" id="ARBA00022679"/>
    </source>
</evidence>
<dbReference type="Pfam" id="PF06325">
    <property type="entry name" value="PrmA"/>
    <property type="match status" value="1"/>
</dbReference>
<keyword evidence="4 6" id="KW-0808">Transferase</keyword>
<dbReference type="InterPro" id="IPR004498">
    <property type="entry name" value="Ribosomal_PrmA_MeTrfase"/>
</dbReference>
<dbReference type="CDD" id="cd02440">
    <property type="entry name" value="AdoMet_MTases"/>
    <property type="match status" value="1"/>
</dbReference>
<dbReference type="InterPro" id="IPR029063">
    <property type="entry name" value="SAM-dependent_MTases_sf"/>
</dbReference>
<dbReference type="PANTHER" id="PTHR43648:SF1">
    <property type="entry name" value="ELECTRON TRANSFER FLAVOPROTEIN BETA SUBUNIT LYSINE METHYLTRANSFERASE"/>
    <property type="match status" value="1"/>
</dbReference>
<dbReference type="Gene3D" id="3.40.50.150">
    <property type="entry name" value="Vaccinia Virus protein VP39"/>
    <property type="match status" value="1"/>
</dbReference>
<dbReference type="EC" id="2.1.1.-" evidence="6"/>
<evidence type="ECO:0000313" key="8">
    <source>
        <dbReference type="Proteomes" id="UP000216361"/>
    </source>
</evidence>
<organism evidence="7 8">
    <name type="scientific">Elstera cyanobacteriorum</name>
    <dbReference type="NCBI Taxonomy" id="2022747"/>
    <lineage>
        <taxon>Bacteria</taxon>
        <taxon>Pseudomonadati</taxon>
        <taxon>Pseudomonadota</taxon>
        <taxon>Alphaproteobacteria</taxon>
        <taxon>Rhodospirillales</taxon>
        <taxon>Rhodospirillaceae</taxon>
        <taxon>Elstera</taxon>
    </lineage>
</organism>
<dbReference type="InterPro" id="IPR050078">
    <property type="entry name" value="Ribosomal_L11_MeTrfase_PrmA"/>
</dbReference>
<keyword evidence="8" id="KW-1185">Reference proteome</keyword>
<dbReference type="RefSeq" id="WP_094408163.1">
    <property type="nucleotide sequence ID" value="NZ_BMJZ01000006.1"/>
</dbReference>
<reference evidence="7 8" key="1">
    <citation type="submission" date="2017-07" db="EMBL/GenBank/DDBJ databases">
        <title>Elstera cyanobacteriorum sp. nov., a novel bacterium isolated from cyanobacterial aggregates in a eutrophic lake.</title>
        <authorList>
            <person name="Cai H."/>
        </authorList>
    </citation>
    <scope>NUCLEOTIDE SEQUENCE [LARGE SCALE GENOMIC DNA]</scope>
    <source>
        <strain evidence="7 8">TH019</strain>
    </source>
</reference>
<comment type="catalytic activity">
    <reaction evidence="6">
        <text>L-lysyl-[protein] + 3 S-adenosyl-L-methionine = N(6),N(6),N(6)-trimethyl-L-lysyl-[protein] + 3 S-adenosyl-L-homocysteine + 3 H(+)</text>
        <dbReference type="Rhea" id="RHEA:54192"/>
        <dbReference type="Rhea" id="RHEA-COMP:9752"/>
        <dbReference type="Rhea" id="RHEA-COMP:13826"/>
        <dbReference type="ChEBI" id="CHEBI:15378"/>
        <dbReference type="ChEBI" id="CHEBI:29969"/>
        <dbReference type="ChEBI" id="CHEBI:57856"/>
        <dbReference type="ChEBI" id="CHEBI:59789"/>
        <dbReference type="ChEBI" id="CHEBI:61961"/>
    </reaction>
</comment>
<keyword evidence="2 6" id="KW-0963">Cytoplasm</keyword>
<dbReference type="SUPFAM" id="SSF53335">
    <property type="entry name" value="S-adenosyl-L-methionine-dependent methyltransferases"/>
    <property type="match status" value="1"/>
</dbReference>
<dbReference type="GO" id="GO:0005737">
    <property type="term" value="C:cytoplasm"/>
    <property type="evidence" value="ECO:0007669"/>
    <property type="project" value="UniProtKB-SubCell"/>
</dbReference>
<evidence type="ECO:0000256" key="5">
    <source>
        <dbReference type="ARBA" id="ARBA00022691"/>
    </source>
</evidence>
<evidence type="ECO:0000256" key="6">
    <source>
        <dbReference type="HAMAP-Rule" id="MF_00735"/>
    </source>
</evidence>
<dbReference type="GO" id="GO:0008276">
    <property type="term" value="F:protein methyltransferase activity"/>
    <property type="evidence" value="ECO:0007669"/>
    <property type="project" value="UniProtKB-UniRule"/>
</dbReference>
<evidence type="ECO:0000256" key="2">
    <source>
        <dbReference type="ARBA" id="ARBA00022490"/>
    </source>
</evidence>